<protein>
    <submittedName>
        <fullName evidence="2">Transposon protein</fullName>
    </submittedName>
</protein>
<dbReference type="EMBL" id="AFBD01000014">
    <property type="protein sequence ID" value="EGF12346.1"/>
    <property type="molecule type" value="Genomic_DNA"/>
</dbReference>
<dbReference type="PATRIC" id="fig|888813.3.peg.2318"/>
<dbReference type="InterPro" id="IPR024735">
    <property type="entry name" value="TcpC"/>
</dbReference>
<dbReference type="CDD" id="cd16428">
    <property type="entry name" value="TcpC_C"/>
    <property type="match status" value="1"/>
</dbReference>
<sequence>MDVKQWLSDLRQRARQVKFPKPRKTNVEVKPRKISQKAANRILMGFVVGIVGLSVLTIVSNAIRTMGTKPIIQQVQEKNPRIYSNQISLFMTDFLNLYFSENNAENRLALTKFYAAGLDEKSSEMANADSRLTNATLFEVTENLATYRVEYEVKVGEEWQKNVGLISIPYGVKDGRFYVSDLPYFTNESSYVARGVKSGLRLKDQQDDKKEFEKAKQYVEAFFKAYTSGDKTQMSPFSKEIQPVQGYLLKSMDYVYFIQDDKDETKLVAVVQVTMTDAFELAHQENFVVSLKADKETDSYRVQSIEHGIAEKYRKQIK</sequence>
<organism evidence="2 3">
    <name type="scientific">Streptococcus sanguinis SK330</name>
    <dbReference type="NCBI Taxonomy" id="888813"/>
    <lineage>
        <taxon>Bacteria</taxon>
        <taxon>Bacillati</taxon>
        <taxon>Bacillota</taxon>
        <taxon>Bacilli</taxon>
        <taxon>Lactobacillales</taxon>
        <taxon>Streptococcaceae</taxon>
        <taxon>Streptococcus</taxon>
    </lineage>
</organism>
<keyword evidence="1" id="KW-0472">Membrane</keyword>
<dbReference type="AlphaFoldDB" id="F2CB17"/>
<feature type="transmembrane region" description="Helical" evidence="1">
    <location>
        <begin position="42"/>
        <end position="63"/>
    </location>
</feature>
<accession>F2CB17</accession>
<gene>
    <name evidence="2" type="ORF">HMPREF9386_2355</name>
</gene>
<comment type="caution">
    <text evidence="2">The sequence shown here is derived from an EMBL/GenBank/DDBJ whole genome shotgun (WGS) entry which is preliminary data.</text>
</comment>
<name>F2CB17_STRSA</name>
<dbReference type="Gene3D" id="3.10.450.540">
    <property type="match status" value="2"/>
</dbReference>
<evidence type="ECO:0000313" key="3">
    <source>
        <dbReference type="Proteomes" id="UP000005955"/>
    </source>
</evidence>
<dbReference type="Pfam" id="PF12642">
    <property type="entry name" value="TpcC"/>
    <property type="match status" value="1"/>
</dbReference>
<dbReference type="Proteomes" id="UP000005955">
    <property type="component" value="Unassembled WGS sequence"/>
</dbReference>
<keyword evidence="1" id="KW-1133">Transmembrane helix</keyword>
<evidence type="ECO:0000256" key="1">
    <source>
        <dbReference type="SAM" id="Phobius"/>
    </source>
</evidence>
<dbReference type="HOGENOM" id="CLU_072589_0_0_9"/>
<evidence type="ECO:0000313" key="2">
    <source>
        <dbReference type="EMBL" id="EGF12346.1"/>
    </source>
</evidence>
<keyword evidence="1" id="KW-0812">Transmembrane</keyword>
<dbReference type="CDD" id="cd16386">
    <property type="entry name" value="TcpC_N"/>
    <property type="match status" value="1"/>
</dbReference>
<dbReference type="InterPro" id="IPR035628">
    <property type="entry name" value="TcpC_C"/>
</dbReference>
<proteinExistence type="predicted"/>
<reference evidence="2 3" key="1">
    <citation type="submission" date="2011-02" db="EMBL/GenBank/DDBJ databases">
        <authorList>
            <person name="Muzny D."/>
            <person name="Qin X."/>
            <person name="Deng J."/>
            <person name="Jiang H."/>
            <person name="Liu Y."/>
            <person name="Qu J."/>
            <person name="Song X.-Z."/>
            <person name="Zhang L."/>
            <person name="Thornton R."/>
            <person name="Coyle M."/>
            <person name="Francisco L."/>
            <person name="Jackson L."/>
            <person name="Javaid M."/>
            <person name="Korchina V."/>
            <person name="Kovar C."/>
            <person name="Mata R."/>
            <person name="Mathew T."/>
            <person name="Ngo R."/>
            <person name="Nguyen L."/>
            <person name="Nguyen N."/>
            <person name="Okwuonu G."/>
            <person name="Ongeri F."/>
            <person name="Pham C."/>
            <person name="Simmons D."/>
            <person name="Wilczek-Boney K."/>
            <person name="Hale W."/>
            <person name="Jakkamsetti A."/>
            <person name="Pham P."/>
            <person name="Ruth R."/>
            <person name="San Lucas F."/>
            <person name="Warren J."/>
            <person name="Zhang J."/>
            <person name="Zhao Z."/>
            <person name="Zhou C."/>
            <person name="Zhu D."/>
            <person name="Lee S."/>
            <person name="Bess C."/>
            <person name="Blankenburg K."/>
            <person name="Forbes L."/>
            <person name="Fu Q."/>
            <person name="Gubbala S."/>
            <person name="Hirani K."/>
            <person name="Jayaseelan J.C."/>
            <person name="Lara F."/>
            <person name="Munidasa M."/>
            <person name="Palculict T."/>
            <person name="Patil S."/>
            <person name="Pu L.-L."/>
            <person name="Saada N."/>
            <person name="Tang L."/>
            <person name="Weissenberger G."/>
            <person name="Zhu Y."/>
            <person name="Hemphill L."/>
            <person name="Shang Y."/>
            <person name="Youmans B."/>
            <person name="Ayvaz T."/>
            <person name="Ross M."/>
            <person name="Santibanez J."/>
            <person name="Aqrawi P."/>
            <person name="Gross S."/>
            <person name="Joshi V."/>
            <person name="Fowler G."/>
            <person name="Nazareth L."/>
            <person name="Reid J."/>
            <person name="Worley K."/>
            <person name="Petrosino J."/>
            <person name="Highlander S."/>
            <person name="Gibbs R."/>
        </authorList>
    </citation>
    <scope>NUCLEOTIDE SEQUENCE [LARGE SCALE GENOMIC DNA]</scope>
    <source>
        <strain evidence="2 3">SK330</strain>
    </source>
</reference>